<dbReference type="EC" id="2.1.1.-" evidence="6"/>
<dbReference type="GO" id="GO:0070043">
    <property type="term" value="F:rRNA (guanine-N7-)-methyltransferase activity"/>
    <property type="evidence" value="ECO:0007669"/>
    <property type="project" value="UniProtKB-UniRule"/>
</dbReference>
<protein>
    <recommendedName>
        <fullName evidence="6">Ribosomal RNA small subunit methyltransferase G</fullName>
        <ecNumber evidence="6">2.1.1.-</ecNumber>
    </recommendedName>
    <alternativeName>
        <fullName evidence="6">16S rRNA 7-methylguanosine methyltransferase</fullName>
        <shortName evidence="6">16S rRNA m7G methyltransferase</shortName>
    </alternativeName>
</protein>
<dbReference type="AlphaFoldDB" id="A0AAN2CBN6"/>
<feature type="binding site" evidence="6">
    <location>
        <position position="80"/>
    </location>
    <ligand>
        <name>S-adenosyl-L-methionine</name>
        <dbReference type="ChEBI" id="CHEBI:59789"/>
    </ligand>
</feature>
<dbReference type="Gene3D" id="3.40.50.150">
    <property type="entry name" value="Vaccinia Virus protein VP39"/>
    <property type="match status" value="1"/>
</dbReference>
<comment type="function">
    <text evidence="6">Specifically methylates the N7 position of a guanine in 16S rRNA.</text>
</comment>
<evidence type="ECO:0000256" key="1">
    <source>
        <dbReference type="ARBA" id="ARBA00022490"/>
    </source>
</evidence>
<keyword evidence="4 6" id="KW-0808">Transferase</keyword>
<comment type="similarity">
    <text evidence="6">Belongs to the methyltransferase superfamily. RNA methyltransferase RsmG family.</text>
</comment>
<proteinExistence type="inferred from homology"/>
<dbReference type="PIRSF" id="PIRSF003078">
    <property type="entry name" value="GidB"/>
    <property type="match status" value="1"/>
</dbReference>
<evidence type="ECO:0000313" key="8">
    <source>
        <dbReference type="Proteomes" id="UP001317532"/>
    </source>
</evidence>
<feature type="binding site" evidence="6">
    <location>
        <position position="143"/>
    </location>
    <ligand>
        <name>S-adenosyl-L-methionine</name>
        <dbReference type="ChEBI" id="CHEBI:59789"/>
    </ligand>
</feature>
<dbReference type="Pfam" id="PF02527">
    <property type="entry name" value="GidB"/>
    <property type="match status" value="1"/>
</dbReference>
<keyword evidence="5 6" id="KW-0949">S-adenosyl-L-methionine</keyword>
<keyword evidence="1 6" id="KW-0963">Cytoplasm</keyword>
<dbReference type="EMBL" id="AP025523">
    <property type="protein sequence ID" value="BDE08233.1"/>
    <property type="molecule type" value="Genomic_DNA"/>
</dbReference>
<keyword evidence="3 6" id="KW-0489">Methyltransferase</keyword>
<dbReference type="InterPro" id="IPR003682">
    <property type="entry name" value="rRNA_ssu_MeTfrase_G"/>
</dbReference>
<feature type="binding site" evidence="6">
    <location>
        <begin position="124"/>
        <end position="125"/>
    </location>
    <ligand>
        <name>S-adenosyl-L-methionine</name>
        <dbReference type="ChEBI" id="CHEBI:59789"/>
    </ligand>
</feature>
<name>A0AAN2CBN6_UNVUL</name>
<dbReference type="PANTHER" id="PTHR31760">
    <property type="entry name" value="S-ADENOSYL-L-METHIONINE-DEPENDENT METHYLTRANSFERASES SUPERFAMILY PROTEIN"/>
    <property type="match status" value="1"/>
</dbReference>
<organism evidence="7 8">
    <name type="scientific">Vulcanimicrobium alpinum</name>
    <dbReference type="NCBI Taxonomy" id="3016050"/>
    <lineage>
        <taxon>Bacteria</taxon>
        <taxon>Bacillati</taxon>
        <taxon>Vulcanimicrobiota</taxon>
        <taxon>Vulcanimicrobiia</taxon>
        <taxon>Vulcanimicrobiales</taxon>
        <taxon>Vulcanimicrobiaceae</taxon>
        <taxon>Vulcanimicrobium</taxon>
    </lineage>
</organism>
<dbReference type="InterPro" id="IPR029063">
    <property type="entry name" value="SAM-dependent_MTases_sf"/>
</dbReference>
<reference evidence="7 8" key="1">
    <citation type="journal article" date="2022" name="ISME Commun">
        <title>Vulcanimicrobium alpinus gen. nov. sp. nov., the first cultivated representative of the candidate phylum 'Eremiobacterota', is a metabolically versatile aerobic anoxygenic phototroph.</title>
        <authorList>
            <person name="Yabe S."/>
            <person name="Muto K."/>
            <person name="Abe K."/>
            <person name="Yokota A."/>
            <person name="Staudigel H."/>
            <person name="Tebo B.M."/>
        </authorList>
    </citation>
    <scope>NUCLEOTIDE SEQUENCE [LARGE SCALE GENOMIC DNA]</scope>
    <source>
        <strain evidence="7 8">WC8-2</strain>
    </source>
</reference>
<dbReference type="SUPFAM" id="SSF53335">
    <property type="entry name" value="S-adenosyl-L-methionine-dependent methyltransferases"/>
    <property type="match status" value="1"/>
</dbReference>
<gene>
    <name evidence="6 7" type="primary">rsmG</name>
    <name evidence="7" type="ORF">WPS_35090</name>
</gene>
<evidence type="ECO:0000256" key="4">
    <source>
        <dbReference type="ARBA" id="ARBA00022679"/>
    </source>
</evidence>
<keyword evidence="8" id="KW-1185">Reference proteome</keyword>
<sequence length="231" mass="23994">MKPVPLPDPAARAALVEAGVGEGLAERLAIYAALVLAANRRINLTGAKDGAAFAAHILDALTLRGDVRSPLIDVGSGNGLPGIPLAIAGAVRVVLLEPIKKRAGFLEEALAVLGLDGEVISRRAEEAGREPGLREAFATATARAVGSSPAVAELTVPFLALGGRALLQRGSLAESERNAVHDAALVLGAELVGERAIDGERRLLILEKRTPTGPRFPRRDGIPTKRPLCLS</sequence>
<keyword evidence="2 6" id="KW-0698">rRNA processing</keyword>
<comment type="subcellular location">
    <subcellularLocation>
        <location evidence="6">Cytoplasm</location>
    </subcellularLocation>
</comment>
<dbReference type="Proteomes" id="UP001317532">
    <property type="component" value="Chromosome"/>
</dbReference>
<dbReference type="KEGG" id="vab:WPS_35090"/>
<accession>A0AAN2CBN6</accession>
<evidence type="ECO:0000256" key="3">
    <source>
        <dbReference type="ARBA" id="ARBA00022603"/>
    </source>
</evidence>
<evidence type="ECO:0000256" key="2">
    <source>
        <dbReference type="ARBA" id="ARBA00022552"/>
    </source>
</evidence>
<feature type="binding site" evidence="6">
    <location>
        <position position="75"/>
    </location>
    <ligand>
        <name>S-adenosyl-L-methionine</name>
        <dbReference type="ChEBI" id="CHEBI:59789"/>
    </ligand>
</feature>
<evidence type="ECO:0000256" key="5">
    <source>
        <dbReference type="ARBA" id="ARBA00022691"/>
    </source>
</evidence>
<dbReference type="GO" id="GO:0005829">
    <property type="term" value="C:cytosol"/>
    <property type="evidence" value="ECO:0007669"/>
    <property type="project" value="TreeGrafter"/>
</dbReference>
<dbReference type="HAMAP" id="MF_00074">
    <property type="entry name" value="16SrRNA_methyltr_G"/>
    <property type="match status" value="1"/>
</dbReference>
<dbReference type="PANTHER" id="PTHR31760:SF0">
    <property type="entry name" value="S-ADENOSYL-L-METHIONINE-DEPENDENT METHYLTRANSFERASES SUPERFAMILY PROTEIN"/>
    <property type="match status" value="1"/>
</dbReference>
<dbReference type="NCBIfam" id="TIGR00138">
    <property type="entry name" value="rsmG_gidB"/>
    <property type="match status" value="1"/>
</dbReference>
<evidence type="ECO:0000256" key="6">
    <source>
        <dbReference type="HAMAP-Rule" id="MF_00074"/>
    </source>
</evidence>
<evidence type="ECO:0000313" key="7">
    <source>
        <dbReference type="EMBL" id="BDE08233.1"/>
    </source>
</evidence>
<comment type="caution">
    <text evidence="6">Lacks conserved residue(s) required for the propagation of feature annotation.</text>
</comment>